<evidence type="ECO:0000256" key="1">
    <source>
        <dbReference type="SAM" id="SignalP"/>
    </source>
</evidence>
<evidence type="ECO:0000313" key="3">
    <source>
        <dbReference type="Proteomes" id="UP000051952"/>
    </source>
</evidence>
<name>A0A0S4IN99_BODSA</name>
<dbReference type="Proteomes" id="UP000051952">
    <property type="component" value="Unassembled WGS sequence"/>
</dbReference>
<proteinExistence type="predicted"/>
<evidence type="ECO:0000313" key="2">
    <source>
        <dbReference type="EMBL" id="CUF62227.1"/>
    </source>
</evidence>
<feature type="signal peptide" evidence="1">
    <location>
        <begin position="1"/>
        <end position="19"/>
    </location>
</feature>
<gene>
    <name evidence="2" type="ORF">BSAL_64175</name>
</gene>
<reference evidence="3" key="1">
    <citation type="submission" date="2015-09" db="EMBL/GenBank/DDBJ databases">
        <authorList>
            <consortium name="Pathogen Informatics"/>
        </authorList>
    </citation>
    <scope>NUCLEOTIDE SEQUENCE [LARGE SCALE GENOMIC DNA]</scope>
    <source>
        <strain evidence="3">Lake Konstanz</strain>
    </source>
</reference>
<accession>A0A0S4IN99</accession>
<protein>
    <recommendedName>
        <fullName evidence="4">Membrane-associated protein</fullName>
    </recommendedName>
</protein>
<evidence type="ECO:0008006" key="4">
    <source>
        <dbReference type="Google" id="ProtNLM"/>
    </source>
</evidence>
<sequence>MRRWIAWLSAPVTVGTVFSGHRNGCSPSLEDVVVRFLLEHGVKGGPVFAAFPPDQSLLSDIHRCVTEIDKARKRVKALEKAKNKGRHYGQQNLKRCRRKRSRTLHSRTRMKRIKRPVRACSVPTVEGCWCSQDLQVLAFRRLLRLTPLQQWSCGEREVCAIAARNGRCDADAPSDSTTRRSLLIPGLIKSTNAAFAIASSFELGDSAAAAYCLRTSSP</sequence>
<dbReference type="EMBL" id="CYKH01000369">
    <property type="protein sequence ID" value="CUF62227.1"/>
    <property type="molecule type" value="Genomic_DNA"/>
</dbReference>
<organism evidence="2 3">
    <name type="scientific">Bodo saltans</name>
    <name type="common">Flagellated protozoan</name>
    <dbReference type="NCBI Taxonomy" id="75058"/>
    <lineage>
        <taxon>Eukaryota</taxon>
        <taxon>Discoba</taxon>
        <taxon>Euglenozoa</taxon>
        <taxon>Kinetoplastea</taxon>
        <taxon>Metakinetoplastina</taxon>
        <taxon>Eubodonida</taxon>
        <taxon>Bodonidae</taxon>
        <taxon>Bodo</taxon>
    </lineage>
</organism>
<dbReference type="AlphaFoldDB" id="A0A0S4IN99"/>
<feature type="chain" id="PRO_5006621396" description="Membrane-associated protein" evidence="1">
    <location>
        <begin position="20"/>
        <end position="218"/>
    </location>
</feature>
<keyword evidence="1" id="KW-0732">Signal</keyword>
<keyword evidence="3" id="KW-1185">Reference proteome</keyword>